<proteinExistence type="predicted"/>
<evidence type="ECO:0000256" key="1">
    <source>
        <dbReference type="SAM" id="MobiDB-lite"/>
    </source>
</evidence>
<name>A0A152A2U3_TIELA</name>
<evidence type="ECO:0000313" key="2">
    <source>
        <dbReference type="EMBL" id="KYR00524.1"/>
    </source>
</evidence>
<evidence type="ECO:0000313" key="3">
    <source>
        <dbReference type="Proteomes" id="UP000076078"/>
    </source>
</evidence>
<sequence>MRIRFQIILIIFVLQSISYCFGTGLNVLATTVTYDGVGIGQNNQFSASVRSKSWIYYISGSNLITVDPSKLSGLILPTATVTTENLTIWDSTIKGIYSNVYTDTVYLVNTNGNVGTFPISINYTIGNTKIVPGYYMMTWDNALYLLGTNGNTNLGLWKMDFINPTATFIALTDMFDTPITNPTSPAIRMTSDPLYGWIFFSNGYFNKLTQISGTQLKLNMENFFTQMTNLNCYYTDPVQQKVYILINQASVGSITEISYNLNAGEIEYLNPGLGAVNIFPLLSTLTFSSCISLTVDPLTSSLFLITQGSSSDYTFSQLPYIYSGTGTLRTISIPGTISSVILSGNSLIATNYGSGTSISKVYGYTSFCPCSTEFGQCINMVCQCIEGRTGSDCSFFVPKIESVTTVPFGSTNNRITINGKYLGYIGSITVSNIACTDFQLSYIESWYYKNLTCVLDSSNLVPETTYTLTVTTNSYDQGQFEYIPITKQSFSNPNQALNQLSIQYSNLYDFSKLTFTLNTLELVCTKSNAIQCQLPPNVKSGNLVISNDYNSNTQSLVGIIIKHYITSINNNDPLPRSSGSIEIEGMFFKSNSHNFVFIKDNLKSFTLPDSVGDQLIVFTKSSEISTDKTISVIIDDRESNSLTYTYEQEQSSSTTTTSTTTSSTTVTTSSTDNQQANNSNKLMIGFKSLTGLVILFYSCLALLL</sequence>
<dbReference type="InParanoid" id="A0A152A2U3"/>
<organism evidence="2 3">
    <name type="scientific">Tieghemostelium lacteum</name>
    <name type="common">Slime mold</name>
    <name type="synonym">Dictyostelium lacteum</name>
    <dbReference type="NCBI Taxonomy" id="361077"/>
    <lineage>
        <taxon>Eukaryota</taxon>
        <taxon>Amoebozoa</taxon>
        <taxon>Evosea</taxon>
        <taxon>Eumycetozoa</taxon>
        <taxon>Dictyostelia</taxon>
        <taxon>Dictyosteliales</taxon>
        <taxon>Raperosteliaceae</taxon>
        <taxon>Tieghemostelium</taxon>
    </lineage>
</organism>
<feature type="region of interest" description="Disordered" evidence="1">
    <location>
        <begin position="645"/>
        <end position="674"/>
    </location>
</feature>
<comment type="caution">
    <text evidence="2">The sequence shown here is derived from an EMBL/GenBank/DDBJ whole genome shotgun (WGS) entry which is preliminary data.</text>
</comment>
<dbReference type="EMBL" id="LODT01000013">
    <property type="protein sequence ID" value="KYR00524.1"/>
    <property type="molecule type" value="Genomic_DNA"/>
</dbReference>
<accession>A0A152A2U3</accession>
<dbReference type="AlphaFoldDB" id="A0A152A2U3"/>
<dbReference type="Proteomes" id="UP000076078">
    <property type="component" value="Unassembled WGS sequence"/>
</dbReference>
<keyword evidence="3" id="KW-1185">Reference proteome</keyword>
<feature type="compositionally biased region" description="Low complexity" evidence="1">
    <location>
        <begin position="651"/>
        <end position="671"/>
    </location>
</feature>
<gene>
    <name evidence="2" type="ORF">DLAC_02535</name>
</gene>
<protein>
    <submittedName>
        <fullName evidence="2">Cell differentiation family</fullName>
    </submittedName>
</protein>
<reference evidence="2 3" key="1">
    <citation type="submission" date="2015-12" db="EMBL/GenBank/DDBJ databases">
        <title>Dictyostelia acquired genes for synthesis and detection of signals that induce cell-type specialization by lateral gene transfer from prokaryotes.</title>
        <authorList>
            <person name="Gloeckner G."/>
            <person name="Schaap P."/>
        </authorList>
    </citation>
    <scope>NUCLEOTIDE SEQUENCE [LARGE SCALE GENOMIC DNA]</scope>
    <source>
        <strain evidence="2 3">TK</strain>
    </source>
</reference>